<organism evidence="4 5">
    <name type="scientific">Phialemonium atrogriseum</name>
    <dbReference type="NCBI Taxonomy" id="1093897"/>
    <lineage>
        <taxon>Eukaryota</taxon>
        <taxon>Fungi</taxon>
        <taxon>Dikarya</taxon>
        <taxon>Ascomycota</taxon>
        <taxon>Pezizomycotina</taxon>
        <taxon>Sordariomycetes</taxon>
        <taxon>Sordariomycetidae</taxon>
        <taxon>Cephalothecales</taxon>
        <taxon>Cephalothecaceae</taxon>
        <taxon>Phialemonium</taxon>
    </lineage>
</organism>
<feature type="compositionally biased region" description="Acidic residues" evidence="3">
    <location>
        <begin position="539"/>
        <end position="548"/>
    </location>
</feature>
<feature type="compositionally biased region" description="Low complexity" evidence="3">
    <location>
        <begin position="376"/>
        <end position="403"/>
    </location>
</feature>
<dbReference type="RefSeq" id="XP_060284438.1">
    <property type="nucleotide sequence ID" value="XM_060432721.1"/>
</dbReference>
<feature type="compositionally biased region" description="Basic residues" evidence="3">
    <location>
        <begin position="592"/>
        <end position="602"/>
    </location>
</feature>
<feature type="compositionally biased region" description="Polar residues" evidence="3">
    <location>
        <begin position="339"/>
        <end position="355"/>
    </location>
</feature>
<evidence type="ECO:0000256" key="1">
    <source>
        <dbReference type="ARBA" id="ARBA00022723"/>
    </source>
</evidence>
<dbReference type="PROSITE" id="PS50143">
    <property type="entry name" value="BIR_REPEAT_2"/>
    <property type="match status" value="2"/>
</dbReference>
<feature type="compositionally biased region" description="Polar residues" evidence="3">
    <location>
        <begin position="577"/>
        <end position="589"/>
    </location>
</feature>
<dbReference type="SMART" id="SM00238">
    <property type="entry name" value="BIR"/>
    <property type="match status" value="2"/>
</dbReference>
<dbReference type="Proteomes" id="UP001244011">
    <property type="component" value="Unassembled WGS sequence"/>
</dbReference>
<protein>
    <recommendedName>
        <fullName evidence="6">BIR-domain-containing protein</fullName>
    </recommendedName>
</protein>
<dbReference type="InterPro" id="IPR001370">
    <property type="entry name" value="BIR_rpt"/>
</dbReference>
<dbReference type="GO" id="GO:0046872">
    <property type="term" value="F:metal ion binding"/>
    <property type="evidence" value="ECO:0007669"/>
    <property type="project" value="UniProtKB-KW"/>
</dbReference>
<evidence type="ECO:0000313" key="5">
    <source>
        <dbReference type="Proteomes" id="UP001244011"/>
    </source>
</evidence>
<feature type="compositionally biased region" description="Low complexity" evidence="3">
    <location>
        <begin position="722"/>
        <end position="741"/>
    </location>
</feature>
<dbReference type="PANTHER" id="PTHR46771:SF5">
    <property type="entry name" value="DETERIN"/>
    <property type="match status" value="1"/>
</dbReference>
<dbReference type="GeneID" id="85315908"/>
<feature type="compositionally biased region" description="Basic residues" evidence="3">
    <location>
        <begin position="448"/>
        <end position="457"/>
    </location>
</feature>
<dbReference type="Gene3D" id="1.10.1170.10">
    <property type="entry name" value="Inhibitor Of Apoptosis Protein (2mihbC-IAP-1), Chain A"/>
    <property type="match status" value="2"/>
</dbReference>
<feature type="region of interest" description="Disordered" evidence="3">
    <location>
        <begin position="257"/>
        <end position="749"/>
    </location>
</feature>
<comment type="caution">
    <text evidence="4">The sequence shown here is derived from an EMBL/GenBank/DDBJ whole genome shotgun (WGS) entry which is preliminary data.</text>
</comment>
<feature type="compositionally biased region" description="Basic residues" evidence="3">
    <location>
        <begin position="266"/>
        <end position="283"/>
    </location>
</feature>
<feature type="compositionally biased region" description="Polar residues" evidence="3">
    <location>
        <begin position="702"/>
        <end position="712"/>
    </location>
</feature>
<dbReference type="CDD" id="cd00022">
    <property type="entry name" value="BIR"/>
    <property type="match status" value="2"/>
</dbReference>
<feature type="compositionally biased region" description="Low complexity" evidence="3">
    <location>
        <begin position="685"/>
        <end position="701"/>
    </location>
</feature>
<proteinExistence type="predicted"/>
<dbReference type="InterPro" id="IPR051190">
    <property type="entry name" value="Baculoviral_IAP"/>
</dbReference>
<evidence type="ECO:0000256" key="2">
    <source>
        <dbReference type="ARBA" id="ARBA00022833"/>
    </source>
</evidence>
<keyword evidence="5" id="KW-1185">Reference proteome</keyword>
<feature type="compositionally biased region" description="Pro residues" evidence="3">
    <location>
        <begin position="670"/>
        <end position="684"/>
    </location>
</feature>
<keyword evidence="2" id="KW-0862">Zinc</keyword>
<keyword evidence="1" id="KW-0479">Metal-binding</keyword>
<reference evidence="4" key="1">
    <citation type="submission" date="2023-06" db="EMBL/GenBank/DDBJ databases">
        <title>Genome-scale phylogeny and comparative genomics of the fungal order Sordariales.</title>
        <authorList>
            <consortium name="Lawrence Berkeley National Laboratory"/>
            <person name="Hensen N."/>
            <person name="Bonometti L."/>
            <person name="Westerberg I."/>
            <person name="Brannstrom I.O."/>
            <person name="Guillou S."/>
            <person name="Cros-Aarteil S."/>
            <person name="Calhoun S."/>
            <person name="Haridas S."/>
            <person name="Kuo A."/>
            <person name="Mondo S."/>
            <person name="Pangilinan J."/>
            <person name="Riley R."/>
            <person name="Labutti K."/>
            <person name="Andreopoulos B."/>
            <person name="Lipzen A."/>
            <person name="Chen C."/>
            <person name="Yanf M."/>
            <person name="Daum C."/>
            <person name="Ng V."/>
            <person name="Clum A."/>
            <person name="Steindorff A."/>
            <person name="Ohm R."/>
            <person name="Martin F."/>
            <person name="Silar P."/>
            <person name="Natvig D."/>
            <person name="Lalanne C."/>
            <person name="Gautier V."/>
            <person name="Ament-Velasquez S.L."/>
            <person name="Kruys A."/>
            <person name="Hutchinson M.I."/>
            <person name="Powell A.J."/>
            <person name="Barry K."/>
            <person name="Miller A.N."/>
            <person name="Grigoriev I.V."/>
            <person name="Debuchy R."/>
            <person name="Gladieux P."/>
            <person name="Thoren M.H."/>
            <person name="Johannesson H."/>
        </authorList>
    </citation>
    <scope>NUCLEOTIDE SEQUENCE</scope>
    <source>
        <strain evidence="4">8032-3</strain>
    </source>
</reference>
<evidence type="ECO:0000256" key="3">
    <source>
        <dbReference type="SAM" id="MobiDB-lite"/>
    </source>
</evidence>
<name>A0AAJ0FPJ7_9PEZI</name>
<sequence>MAMTDADEWYFVYENRLASFQAPQPLAKRRASNANSRAPKTLTWPHKFLSPTDMAQAGFVFQPQPSNPDNVACFLCHTTIDGWEKDDDPLAEHLKHWPDCGWAITAAVEAEVAEFTTMHPLDPRMVEARKATFGGKWPYESKKAFKCKTKQLVEAGWRYTPTLESDDMTTCPYCHLGLDGWESGDKPIEEHYKRAPDCLFFQLVSQNPAPKKGRATKAARASKASRLSVQSVATATSEFPSAADVTVDHDDSVMTTTSVVTQGGRKTTRGRKAATTKGRKTRAKKDDAVEVLEDEQDVEVPPPPPPKATRGRKRASDAVEDSIITNAEAPAPKKRATRASVSNNVDASVLSTASQDIDMADAPPAKRPTSRKKGRASTARTTRKASSSSSLRSQASTASLRAQVPDDDELDRQLQADLERPLTDDEDVAADSDSERKKAEGEAAPAPAKRRARKGTTSKKATAQSQEEENNDYAMFDPAPPEPDEAEVDAELKALEAEMKAEEQVEVLEVPKKGRKAGTRKASKQTKKAKEVAQPPPDPVEEPSEEEAVMLVEPVPPPAPVPAAAPEPEVADDPDASNATVVTKTSGGRLSTGKRGRGRPPKNARTSQPADDEPEEDHPPPVPAHVEFQVASPTVRESFSALNRTPGKGKVVPSHTPSGPTPVQMDKALPLPPPFSIPRKPPATPRATNATPPTANAKQATLSPSQSPQSSDAENRPPSSKPPSSKRTALALAPVPATPVRGSPSSRRNVVAGLQSTARWTAVDLETVFEGMGPTTSHGVDGILGRGADGLGSPEKRMTVEEWIYHNAGLAERKLRHECEAMVSAFEREGTRAMGVLEELVVD</sequence>
<evidence type="ECO:0000313" key="4">
    <source>
        <dbReference type="EMBL" id="KAK1768225.1"/>
    </source>
</evidence>
<feature type="compositionally biased region" description="Polar residues" evidence="3">
    <location>
        <begin position="631"/>
        <end position="643"/>
    </location>
</feature>
<feature type="compositionally biased region" description="Basic and acidic residues" evidence="3">
    <location>
        <begin position="490"/>
        <end position="503"/>
    </location>
</feature>
<feature type="compositionally biased region" description="Acidic residues" evidence="3">
    <location>
        <begin position="289"/>
        <end position="298"/>
    </location>
</feature>
<gene>
    <name evidence="4" type="ORF">QBC33DRAFT_619082</name>
</gene>
<feature type="compositionally biased region" description="Pro residues" evidence="3">
    <location>
        <begin position="554"/>
        <end position="565"/>
    </location>
</feature>
<dbReference type="Pfam" id="PF00653">
    <property type="entry name" value="BIR"/>
    <property type="match status" value="2"/>
</dbReference>
<dbReference type="SUPFAM" id="SSF57924">
    <property type="entry name" value="Inhibitor of apoptosis (IAP) repeat"/>
    <property type="match status" value="2"/>
</dbReference>
<feature type="compositionally biased region" description="Basic and acidic residues" evidence="3">
    <location>
        <begin position="411"/>
        <end position="423"/>
    </location>
</feature>
<accession>A0AAJ0FPJ7</accession>
<dbReference type="EMBL" id="MU839006">
    <property type="protein sequence ID" value="KAK1768225.1"/>
    <property type="molecule type" value="Genomic_DNA"/>
</dbReference>
<feature type="compositionally biased region" description="Basic residues" evidence="3">
    <location>
        <begin position="513"/>
        <end position="527"/>
    </location>
</feature>
<evidence type="ECO:0008006" key="6">
    <source>
        <dbReference type="Google" id="ProtNLM"/>
    </source>
</evidence>
<dbReference type="AlphaFoldDB" id="A0AAJ0FPJ7"/>
<dbReference type="PANTHER" id="PTHR46771">
    <property type="entry name" value="DETERIN"/>
    <property type="match status" value="1"/>
</dbReference>